<evidence type="ECO:0000313" key="3">
    <source>
        <dbReference type="EMBL" id="MDQ0323699.1"/>
    </source>
</evidence>
<evidence type="ECO:0000256" key="1">
    <source>
        <dbReference type="ARBA" id="ARBA00022801"/>
    </source>
</evidence>
<dbReference type="Pfam" id="PF22784">
    <property type="entry name" value="PTP-SAK"/>
    <property type="match status" value="1"/>
</dbReference>
<dbReference type="InterPro" id="IPR000387">
    <property type="entry name" value="Tyr_Pase_dom"/>
</dbReference>
<dbReference type="PANTHER" id="PTHR23339">
    <property type="entry name" value="TYROSINE SPECIFIC PROTEIN PHOSPHATASE AND DUAL SPECIFICITY PROTEIN PHOSPHATASE"/>
    <property type="match status" value="1"/>
</dbReference>
<dbReference type="InterPro" id="IPR050561">
    <property type="entry name" value="PTP"/>
</dbReference>
<evidence type="ECO:0000259" key="2">
    <source>
        <dbReference type="PROSITE" id="PS50056"/>
    </source>
</evidence>
<dbReference type="InterPro" id="IPR029021">
    <property type="entry name" value="Prot-tyrosine_phosphatase-like"/>
</dbReference>
<organism evidence="3 4">
    <name type="scientific">Pararhizobium capsulatum DSM 1112</name>
    <dbReference type="NCBI Taxonomy" id="1121113"/>
    <lineage>
        <taxon>Bacteria</taxon>
        <taxon>Pseudomonadati</taxon>
        <taxon>Pseudomonadota</taxon>
        <taxon>Alphaproteobacteria</taxon>
        <taxon>Hyphomicrobiales</taxon>
        <taxon>Rhizobiaceae</taxon>
        <taxon>Rhizobium/Agrobacterium group</taxon>
        <taxon>Pararhizobium</taxon>
    </lineage>
</organism>
<dbReference type="Gene3D" id="3.90.190.10">
    <property type="entry name" value="Protein tyrosine phosphatase superfamily"/>
    <property type="match status" value="1"/>
</dbReference>
<dbReference type="RefSeq" id="WP_307236426.1">
    <property type="nucleotide sequence ID" value="NZ_JAUSVF010000004.1"/>
</dbReference>
<name>A0ABU0BZL6_9HYPH</name>
<dbReference type="EMBL" id="JAUSVF010000004">
    <property type="protein sequence ID" value="MDQ0323699.1"/>
    <property type="molecule type" value="Genomic_DNA"/>
</dbReference>
<dbReference type="PRINTS" id="PR00700">
    <property type="entry name" value="PRTYPHPHTASE"/>
</dbReference>
<dbReference type="Proteomes" id="UP001230207">
    <property type="component" value="Unassembled WGS sequence"/>
</dbReference>
<dbReference type="InterPro" id="IPR000242">
    <property type="entry name" value="PTP_cat"/>
</dbReference>
<protein>
    <submittedName>
        <fullName evidence="3">Protein-tyrosine phosphatase</fullName>
    </submittedName>
</protein>
<dbReference type="PROSITE" id="PS50056">
    <property type="entry name" value="TYR_PHOSPHATASE_2"/>
    <property type="match status" value="1"/>
</dbReference>
<keyword evidence="4" id="KW-1185">Reference proteome</keyword>
<sequence>MTRSALVRSGRDVVVHCRGGLGRAGTIGARLLIELGMEPATAIRQVRAVRPGAIETSDQEDYVLGIRSKT</sequence>
<dbReference type="SUPFAM" id="SSF52799">
    <property type="entry name" value="(Phosphotyrosine protein) phosphatases II"/>
    <property type="match status" value="1"/>
</dbReference>
<gene>
    <name evidence="3" type="ORF">QO002_005906</name>
</gene>
<comment type="caution">
    <text evidence="3">The sequence shown here is derived from an EMBL/GenBank/DDBJ whole genome shotgun (WGS) entry which is preliminary data.</text>
</comment>
<evidence type="ECO:0000313" key="4">
    <source>
        <dbReference type="Proteomes" id="UP001230207"/>
    </source>
</evidence>
<accession>A0ABU0BZL6</accession>
<keyword evidence="1" id="KW-0378">Hydrolase</keyword>
<proteinExistence type="predicted"/>
<dbReference type="InterPro" id="IPR057023">
    <property type="entry name" value="PTP-SAK"/>
</dbReference>
<feature type="domain" description="Tyrosine specific protein phosphatases" evidence="2">
    <location>
        <begin position="1"/>
        <end position="61"/>
    </location>
</feature>
<reference evidence="3 4" key="1">
    <citation type="submission" date="2023-07" db="EMBL/GenBank/DDBJ databases">
        <title>Genomic Encyclopedia of Type Strains, Phase IV (KMG-IV): sequencing the most valuable type-strain genomes for metagenomic binning, comparative biology and taxonomic classification.</title>
        <authorList>
            <person name="Goeker M."/>
        </authorList>
    </citation>
    <scope>NUCLEOTIDE SEQUENCE [LARGE SCALE GENOMIC DNA]</scope>
    <source>
        <strain evidence="3 4">DSM 1112</strain>
    </source>
</reference>